<reference evidence="1" key="1">
    <citation type="submission" date="2019-08" db="EMBL/GenBank/DDBJ databases">
        <authorList>
            <person name="Kucharzyk K."/>
            <person name="Murdoch R.W."/>
            <person name="Higgins S."/>
            <person name="Loffler F."/>
        </authorList>
    </citation>
    <scope>NUCLEOTIDE SEQUENCE</scope>
</reference>
<organism evidence="1">
    <name type="scientific">bioreactor metagenome</name>
    <dbReference type="NCBI Taxonomy" id="1076179"/>
    <lineage>
        <taxon>unclassified sequences</taxon>
        <taxon>metagenomes</taxon>
        <taxon>ecological metagenomes</taxon>
    </lineage>
</organism>
<gene>
    <name evidence="1" type="ORF">SDC9_210501</name>
</gene>
<sequence>MNGTAFEPDAQHFFIKLPAAANRADCLNILKEKHIADNTAQPFAVFTPAAPAVKGEVLCGQSPPLGRLQVSKNFSDFVISAGIGGHIRAFHPGDGGLLNLDNCIKFFKARDLSGTSGPLFSQDIKHQRRLSRT</sequence>
<name>A0A645JGB7_9ZZZZ</name>
<dbReference type="AlphaFoldDB" id="A0A645JGB7"/>
<protein>
    <submittedName>
        <fullName evidence="1">Uncharacterized protein</fullName>
    </submittedName>
</protein>
<proteinExistence type="predicted"/>
<dbReference type="EMBL" id="VSSQ01141232">
    <property type="protein sequence ID" value="MPN62748.1"/>
    <property type="molecule type" value="Genomic_DNA"/>
</dbReference>
<accession>A0A645JGB7</accession>
<evidence type="ECO:0000313" key="1">
    <source>
        <dbReference type="EMBL" id="MPN62748.1"/>
    </source>
</evidence>
<comment type="caution">
    <text evidence="1">The sequence shown here is derived from an EMBL/GenBank/DDBJ whole genome shotgun (WGS) entry which is preliminary data.</text>
</comment>